<dbReference type="PANTHER" id="PTHR32251">
    <property type="entry name" value="3-OXO-5-ALPHA-STEROID 4-DEHYDROGENASE"/>
    <property type="match status" value="1"/>
</dbReference>
<feature type="transmembrane region" description="Helical" evidence="2">
    <location>
        <begin position="42"/>
        <end position="60"/>
    </location>
</feature>
<dbReference type="GO" id="GO:0016020">
    <property type="term" value="C:membrane"/>
    <property type="evidence" value="ECO:0007669"/>
    <property type="project" value="TreeGrafter"/>
</dbReference>
<feature type="transmembrane region" description="Helical" evidence="2">
    <location>
        <begin position="206"/>
        <end position="224"/>
    </location>
</feature>
<proteinExistence type="predicted"/>
<keyword evidence="2" id="KW-0472">Membrane</keyword>
<keyword evidence="2" id="KW-1133">Transmembrane helix</keyword>
<dbReference type="EMBL" id="FNDN01000015">
    <property type="protein sequence ID" value="SDJ03471.1"/>
    <property type="molecule type" value="Genomic_DNA"/>
</dbReference>
<keyword evidence="2" id="KW-0812">Transmembrane</keyword>
<dbReference type="Gene3D" id="1.20.120.1630">
    <property type="match status" value="1"/>
</dbReference>
<evidence type="ECO:0000313" key="4">
    <source>
        <dbReference type="Proteomes" id="UP000183263"/>
    </source>
</evidence>
<organism evidence="3 4">
    <name type="scientific">Rhodococcus triatomae</name>
    <dbReference type="NCBI Taxonomy" id="300028"/>
    <lineage>
        <taxon>Bacteria</taxon>
        <taxon>Bacillati</taxon>
        <taxon>Actinomycetota</taxon>
        <taxon>Actinomycetes</taxon>
        <taxon>Mycobacteriales</taxon>
        <taxon>Nocardiaceae</taxon>
        <taxon>Rhodococcus</taxon>
    </lineage>
</organism>
<dbReference type="PROSITE" id="PS50244">
    <property type="entry name" value="S5A_REDUCTASE"/>
    <property type="match status" value="1"/>
</dbReference>
<sequence>MTGFDLASFGAVALTSLLALAFLQAGTFFVARRLGRYNVVDVVWGPGFVLVAGVAPLVGSGDGARALLLFALTGIWGIRLGVHIAAQSRGKGEDPRYEEMLERSGGATERSGGGTASASAAVAIRKIFLTQGLAQWFVSLPLQVSAAAGPTRGVGWIVLGLGVAVWLVGFCFEAIGDRQLARYKADPDRGPVMDRGLWGWTRHPNYFGDAAVWWGIWLVAAAVWPGVLTVVAPIVMTYFLVHATGARLLEKSMEKRPGYREYQQRTSFFLPRPPRSGGS</sequence>
<gene>
    <name evidence="3" type="ORF">SAMN05444695_11514</name>
</gene>
<name>A0A1G8QFK2_9NOCA</name>
<dbReference type="InterPro" id="IPR010721">
    <property type="entry name" value="UstE-like"/>
</dbReference>
<protein>
    <submittedName>
        <fullName evidence="3">Steroid 5-alpha reductase family enzyme</fullName>
    </submittedName>
</protein>
<dbReference type="RefSeq" id="WP_072738841.1">
    <property type="nucleotide sequence ID" value="NZ_CP048813.1"/>
</dbReference>
<evidence type="ECO:0000313" key="3">
    <source>
        <dbReference type="EMBL" id="SDJ03471.1"/>
    </source>
</evidence>
<feature type="region of interest" description="Disordered" evidence="1">
    <location>
        <begin position="95"/>
        <end position="114"/>
    </location>
</feature>
<feature type="transmembrane region" description="Helical" evidence="2">
    <location>
        <begin position="6"/>
        <end position="30"/>
    </location>
</feature>
<keyword evidence="4" id="KW-1185">Reference proteome</keyword>
<dbReference type="OrthoDB" id="9779233at2"/>
<evidence type="ECO:0000256" key="1">
    <source>
        <dbReference type="SAM" id="MobiDB-lite"/>
    </source>
</evidence>
<feature type="compositionally biased region" description="Low complexity" evidence="1">
    <location>
        <begin position="103"/>
        <end position="114"/>
    </location>
</feature>
<dbReference type="PANTHER" id="PTHR32251:SF17">
    <property type="entry name" value="STEROID 5-ALPHA REDUCTASE C-TERMINAL DOMAIN-CONTAINING PROTEIN"/>
    <property type="match status" value="1"/>
</dbReference>
<dbReference type="Pfam" id="PF06966">
    <property type="entry name" value="DUF1295"/>
    <property type="match status" value="1"/>
</dbReference>
<reference evidence="3 4" key="1">
    <citation type="submission" date="2016-10" db="EMBL/GenBank/DDBJ databases">
        <authorList>
            <person name="de Groot N.N."/>
        </authorList>
    </citation>
    <scope>NUCLEOTIDE SEQUENCE [LARGE SCALE GENOMIC DNA]</scope>
    <source>
        <strain evidence="3 4">DSM 44892</strain>
    </source>
</reference>
<evidence type="ECO:0000256" key="2">
    <source>
        <dbReference type="SAM" id="Phobius"/>
    </source>
</evidence>
<feature type="transmembrane region" description="Helical" evidence="2">
    <location>
        <begin position="66"/>
        <end position="86"/>
    </location>
</feature>
<accession>A0A1G8QFK2</accession>
<feature type="transmembrane region" description="Helical" evidence="2">
    <location>
        <begin position="154"/>
        <end position="175"/>
    </location>
</feature>
<dbReference type="AlphaFoldDB" id="A0A1G8QFK2"/>
<dbReference type="Proteomes" id="UP000183263">
    <property type="component" value="Unassembled WGS sequence"/>
</dbReference>